<evidence type="ECO:0000256" key="1">
    <source>
        <dbReference type="SAM" id="MobiDB-lite"/>
    </source>
</evidence>
<evidence type="ECO:0000313" key="2">
    <source>
        <dbReference type="EMBL" id="KIR42882.1"/>
    </source>
</evidence>
<dbReference type="HOGENOM" id="CLU_546304_0_0_1"/>
<proteinExistence type="predicted"/>
<accession>A0A0D0TA16</accession>
<sequence length="499" mass="56432">MSKLAVTPINKAAGLMRRHSSIRAPDRSPFGSIPEGIKVELHYLPPAAFIVDHSPPICHHANTRGKPDRERARISPFLDEEPFPTFEDARTAVQDDDPFGDRHRKLSKSKGPSTTLPVALGRDDFFGPWESVKPQPSNHHLRDYRHSPASEPCDSQLLQQTSKFTSVGKMPPPSDIMQQKGARSHLFNNSHISQQPVIQAGSDGPCVSQHGRVVPRAHSQITGPTNGFMDDPPEVVAESSQYMSMDPEARDKHSNITTSQQLGQEINSHYDKHFQTPAANRHQVEVNINHSDHRGCSNAAGTHRHILRPEMSHEDESVTKGSLQALIFDDDSSMIDFDGTEQILERTPDKRRAMDNESESIFNFTPRAEGHPNLSKNKRCCFVIPKDFSDHVTILKEIDPQAILFKRMKTAQVFDNGGKWRDPKQIVEDQVSQFNSIKRRWEEFFGRFEDLVQTKDAILQHKRGLTKQYADAGEQLAEQCDEIQLATRHIHKKKRICRA</sequence>
<evidence type="ECO:0000313" key="3">
    <source>
        <dbReference type="Proteomes" id="UP000053392"/>
    </source>
</evidence>
<name>A0A0D0TA16_9TREE</name>
<gene>
    <name evidence="2" type="ORF">I313_01087</name>
</gene>
<reference evidence="2 3" key="1">
    <citation type="submission" date="2015-01" db="EMBL/GenBank/DDBJ databases">
        <title>The Genome Sequence of Cryptococcus gattii Ram5.</title>
        <authorList>
            <consortium name="The Broad Institute Genomics Platform"/>
            <person name="Cuomo C."/>
            <person name="Litvintseva A."/>
            <person name="Chen Y."/>
            <person name="Heitman J."/>
            <person name="Sun S."/>
            <person name="Springer D."/>
            <person name="Dromer F."/>
            <person name="Young S."/>
            <person name="Zeng Q."/>
            <person name="Gargeya S."/>
            <person name="Abouelleil A."/>
            <person name="Alvarado L."/>
            <person name="Chapman S.B."/>
            <person name="Gainer-Dewar J."/>
            <person name="Goldberg J."/>
            <person name="Griggs A."/>
            <person name="Gujja S."/>
            <person name="Hansen M."/>
            <person name="Howarth C."/>
            <person name="Imamovic A."/>
            <person name="Larimer J."/>
            <person name="Murphy C."/>
            <person name="Naylor J."/>
            <person name="Pearson M."/>
            <person name="Priest M."/>
            <person name="Roberts A."/>
            <person name="Saif S."/>
            <person name="Shea T."/>
            <person name="Sykes S."/>
            <person name="Wortman J."/>
            <person name="Nusbaum C."/>
            <person name="Birren B."/>
        </authorList>
    </citation>
    <scope>NUCLEOTIDE SEQUENCE [LARGE SCALE GENOMIC DNA]</scope>
    <source>
        <strain evidence="2 3">Ram5</strain>
    </source>
</reference>
<dbReference type="OrthoDB" id="2573392at2759"/>
<dbReference type="AlphaFoldDB" id="A0A0D0TA16"/>
<dbReference type="EMBL" id="KN847897">
    <property type="protein sequence ID" value="KIR42882.1"/>
    <property type="molecule type" value="Genomic_DNA"/>
</dbReference>
<organism evidence="2 3">
    <name type="scientific">Cryptococcus deuterogattii Ram5</name>
    <dbReference type="NCBI Taxonomy" id="1296110"/>
    <lineage>
        <taxon>Eukaryota</taxon>
        <taxon>Fungi</taxon>
        <taxon>Dikarya</taxon>
        <taxon>Basidiomycota</taxon>
        <taxon>Agaricomycotina</taxon>
        <taxon>Tremellomycetes</taxon>
        <taxon>Tremellales</taxon>
        <taxon>Cryptococcaceae</taxon>
        <taxon>Cryptococcus</taxon>
        <taxon>Cryptococcus gattii species complex</taxon>
    </lineage>
</organism>
<keyword evidence="3" id="KW-1185">Reference proteome</keyword>
<dbReference type="Proteomes" id="UP000053392">
    <property type="component" value="Unassembled WGS sequence"/>
</dbReference>
<feature type="region of interest" description="Disordered" evidence="1">
    <location>
        <begin position="93"/>
        <end position="118"/>
    </location>
</feature>
<protein>
    <submittedName>
        <fullName evidence="2">Uncharacterized protein</fullName>
    </submittedName>
</protein>